<dbReference type="AlphaFoldDB" id="A0AA35XCX5"/>
<feature type="transmembrane region" description="Helical" evidence="7">
    <location>
        <begin position="130"/>
        <end position="151"/>
    </location>
</feature>
<feature type="transmembrane region" description="Helical" evidence="7">
    <location>
        <begin position="33"/>
        <end position="52"/>
    </location>
</feature>
<dbReference type="SUPFAM" id="SSF103473">
    <property type="entry name" value="MFS general substrate transporter"/>
    <property type="match status" value="1"/>
</dbReference>
<dbReference type="GO" id="GO:0022857">
    <property type="term" value="F:transmembrane transporter activity"/>
    <property type="evidence" value="ECO:0007669"/>
    <property type="project" value="InterPro"/>
</dbReference>
<sequence>MIKKLADAMELMILSVLAPAVQCQWGLSHAEAATITSVVFVGFLLGGLIWGVISDIIGRKSTLLIVNIWILVFGVLSAIKVAADDPSGKTFGYPWLLSCRFGVGFGAGGTAQAVTYYAEFLPSKSRGICLVLIEFWWAVGSMFGALLALGVMNSLGWHWYLGIATIPLFLVLFIFPFVPESARFYLMKKKHGKAKSVLKKIAWFNKRPLPQVGFFYILCDPLPRPCILFPHSVLKLINNSIKILPMKSP</sequence>
<dbReference type="PROSITE" id="PS50850">
    <property type="entry name" value="MFS"/>
    <property type="match status" value="1"/>
</dbReference>
<dbReference type="InterPro" id="IPR005828">
    <property type="entry name" value="MFS_sugar_transport-like"/>
</dbReference>
<feature type="signal peptide" evidence="8">
    <location>
        <begin position="1"/>
        <end position="23"/>
    </location>
</feature>
<keyword evidence="3" id="KW-0813">Transport</keyword>
<proteinExistence type="inferred from homology"/>
<keyword evidence="11" id="KW-1185">Reference proteome</keyword>
<gene>
    <name evidence="10" type="ORF">GBAR_LOCUS28915</name>
</gene>
<evidence type="ECO:0000256" key="5">
    <source>
        <dbReference type="ARBA" id="ARBA00022989"/>
    </source>
</evidence>
<feature type="domain" description="Major facilitator superfamily (MFS) profile" evidence="9">
    <location>
        <begin position="1"/>
        <end position="249"/>
    </location>
</feature>
<feature type="non-terminal residue" evidence="10">
    <location>
        <position position="249"/>
    </location>
</feature>
<keyword evidence="8" id="KW-0732">Signal</keyword>
<feature type="chain" id="PRO_5041461980" evidence="8">
    <location>
        <begin position="24"/>
        <end position="249"/>
    </location>
</feature>
<evidence type="ECO:0000313" key="11">
    <source>
        <dbReference type="Proteomes" id="UP001174909"/>
    </source>
</evidence>
<evidence type="ECO:0000256" key="1">
    <source>
        <dbReference type="ARBA" id="ARBA00004141"/>
    </source>
</evidence>
<dbReference type="InterPro" id="IPR036259">
    <property type="entry name" value="MFS_trans_sf"/>
</dbReference>
<dbReference type="GO" id="GO:0016020">
    <property type="term" value="C:membrane"/>
    <property type="evidence" value="ECO:0007669"/>
    <property type="project" value="UniProtKB-SubCell"/>
</dbReference>
<name>A0AA35XCX5_GEOBA</name>
<evidence type="ECO:0000313" key="10">
    <source>
        <dbReference type="EMBL" id="CAI8052839.1"/>
    </source>
</evidence>
<comment type="caution">
    <text evidence="10">The sequence shown here is derived from an EMBL/GenBank/DDBJ whole genome shotgun (WGS) entry which is preliminary data.</text>
</comment>
<dbReference type="Proteomes" id="UP001174909">
    <property type="component" value="Unassembled WGS sequence"/>
</dbReference>
<feature type="transmembrane region" description="Helical" evidence="7">
    <location>
        <begin position="64"/>
        <end position="83"/>
    </location>
</feature>
<dbReference type="PANTHER" id="PTHR23511">
    <property type="entry name" value="SYNAPTIC VESICLE GLYCOPROTEIN 2"/>
    <property type="match status" value="1"/>
</dbReference>
<keyword evidence="6 7" id="KW-0472">Membrane</keyword>
<reference evidence="10" key="1">
    <citation type="submission" date="2023-03" db="EMBL/GenBank/DDBJ databases">
        <authorList>
            <person name="Steffen K."/>
            <person name="Cardenas P."/>
        </authorList>
    </citation>
    <scope>NUCLEOTIDE SEQUENCE</scope>
</reference>
<evidence type="ECO:0000256" key="8">
    <source>
        <dbReference type="SAM" id="SignalP"/>
    </source>
</evidence>
<dbReference type="InterPro" id="IPR020846">
    <property type="entry name" value="MFS_dom"/>
</dbReference>
<protein>
    <submittedName>
        <fullName evidence="10">Synaptic vesicle 2-related protein</fullName>
    </submittedName>
</protein>
<comment type="subcellular location">
    <subcellularLocation>
        <location evidence="1">Membrane</location>
        <topology evidence="1">Multi-pass membrane protein</topology>
    </subcellularLocation>
</comment>
<dbReference type="PANTHER" id="PTHR23511:SF5">
    <property type="entry name" value="MAJOR FACILITATOR-TYPE TRANSPORTER HXNZ-RELATED"/>
    <property type="match status" value="1"/>
</dbReference>
<organism evidence="10 11">
    <name type="scientific">Geodia barretti</name>
    <name type="common">Barrett's horny sponge</name>
    <dbReference type="NCBI Taxonomy" id="519541"/>
    <lineage>
        <taxon>Eukaryota</taxon>
        <taxon>Metazoa</taxon>
        <taxon>Porifera</taxon>
        <taxon>Demospongiae</taxon>
        <taxon>Heteroscleromorpha</taxon>
        <taxon>Tetractinellida</taxon>
        <taxon>Astrophorina</taxon>
        <taxon>Geodiidae</taxon>
        <taxon>Geodia</taxon>
    </lineage>
</organism>
<feature type="transmembrane region" description="Helical" evidence="7">
    <location>
        <begin position="95"/>
        <end position="118"/>
    </location>
</feature>
<evidence type="ECO:0000259" key="9">
    <source>
        <dbReference type="PROSITE" id="PS50850"/>
    </source>
</evidence>
<keyword evidence="5 7" id="KW-1133">Transmembrane helix</keyword>
<accession>A0AA35XCX5</accession>
<evidence type="ECO:0000256" key="7">
    <source>
        <dbReference type="SAM" id="Phobius"/>
    </source>
</evidence>
<comment type="similarity">
    <text evidence="2">Belongs to the major facilitator superfamily.</text>
</comment>
<evidence type="ECO:0000256" key="4">
    <source>
        <dbReference type="ARBA" id="ARBA00022692"/>
    </source>
</evidence>
<evidence type="ECO:0000256" key="3">
    <source>
        <dbReference type="ARBA" id="ARBA00022448"/>
    </source>
</evidence>
<keyword evidence="4 7" id="KW-0812">Transmembrane</keyword>
<feature type="transmembrane region" description="Helical" evidence="7">
    <location>
        <begin position="157"/>
        <end position="178"/>
    </location>
</feature>
<dbReference type="Pfam" id="PF00083">
    <property type="entry name" value="Sugar_tr"/>
    <property type="match status" value="1"/>
</dbReference>
<dbReference type="Gene3D" id="1.20.1250.20">
    <property type="entry name" value="MFS general substrate transporter like domains"/>
    <property type="match status" value="1"/>
</dbReference>
<evidence type="ECO:0000256" key="2">
    <source>
        <dbReference type="ARBA" id="ARBA00008335"/>
    </source>
</evidence>
<evidence type="ECO:0000256" key="6">
    <source>
        <dbReference type="ARBA" id="ARBA00023136"/>
    </source>
</evidence>
<dbReference type="EMBL" id="CASHTH010004044">
    <property type="protein sequence ID" value="CAI8052839.1"/>
    <property type="molecule type" value="Genomic_DNA"/>
</dbReference>